<feature type="chain" id="PRO_5044499397" evidence="6">
    <location>
        <begin position="23"/>
        <end position="678"/>
    </location>
</feature>
<organism evidence="8 9">
    <name type="scientific">Eubacterium callanderi</name>
    <dbReference type="NCBI Taxonomy" id="53442"/>
    <lineage>
        <taxon>Bacteria</taxon>
        <taxon>Bacillati</taxon>
        <taxon>Bacillota</taxon>
        <taxon>Clostridia</taxon>
        <taxon>Eubacteriales</taxon>
        <taxon>Eubacteriaceae</taxon>
        <taxon>Eubacterium</taxon>
    </lineage>
</organism>
<reference evidence="8 9" key="1">
    <citation type="submission" date="2016-11" db="EMBL/GenBank/DDBJ databases">
        <authorList>
            <person name="Varghese N."/>
            <person name="Submissions S."/>
        </authorList>
    </citation>
    <scope>NUCLEOTIDE SEQUENCE [LARGE SCALE GENOMIC DNA]</scope>
    <source>
        <strain evidence="8 9">FD</strain>
    </source>
</reference>
<evidence type="ECO:0000313" key="9">
    <source>
        <dbReference type="Proteomes" id="UP000184012"/>
    </source>
</evidence>
<feature type="transmembrane region" description="Helical" evidence="5">
    <location>
        <begin position="633"/>
        <end position="653"/>
    </location>
</feature>
<gene>
    <name evidence="8" type="ORF">SAMN04515649_111135</name>
</gene>
<evidence type="ECO:0000259" key="7">
    <source>
        <dbReference type="Pfam" id="PF17802"/>
    </source>
</evidence>
<comment type="similarity">
    <text evidence="1">Belongs to the serine-aspartate repeat-containing protein (SDr) family.</text>
</comment>
<evidence type="ECO:0000256" key="6">
    <source>
        <dbReference type="SAM" id="SignalP"/>
    </source>
</evidence>
<keyword evidence="5" id="KW-0812">Transmembrane</keyword>
<dbReference type="PANTHER" id="PTHR36108:SF13">
    <property type="entry name" value="COLOSSIN-B-RELATED"/>
    <property type="match status" value="1"/>
</dbReference>
<evidence type="ECO:0000256" key="4">
    <source>
        <dbReference type="SAM" id="MobiDB-lite"/>
    </source>
</evidence>
<proteinExistence type="inferred from homology"/>
<accession>A0AB74F2Z0</accession>
<keyword evidence="2" id="KW-0964">Secreted</keyword>
<dbReference type="Pfam" id="PF17802">
    <property type="entry name" value="SpaA"/>
    <property type="match status" value="2"/>
</dbReference>
<dbReference type="SUPFAM" id="SSF49478">
    <property type="entry name" value="Cna protein B-type domain"/>
    <property type="match status" value="2"/>
</dbReference>
<feature type="domain" description="SpaA-like prealbumin fold" evidence="7">
    <location>
        <begin position="406"/>
        <end position="492"/>
    </location>
</feature>
<feature type="region of interest" description="Disordered" evidence="4">
    <location>
        <begin position="30"/>
        <end position="61"/>
    </location>
</feature>
<feature type="signal peptide" evidence="6">
    <location>
        <begin position="1"/>
        <end position="22"/>
    </location>
</feature>
<dbReference type="AlphaFoldDB" id="A0AB74F2Z0"/>
<feature type="domain" description="SpaA-like prealbumin fold" evidence="7">
    <location>
        <begin position="498"/>
        <end position="595"/>
    </location>
</feature>
<dbReference type="EMBL" id="FRBP01000011">
    <property type="protein sequence ID" value="SHM11567.1"/>
    <property type="molecule type" value="Genomic_DNA"/>
</dbReference>
<keyword evidence="5" id="KW-0472">Membrane</keyword>
<dbReference type="InterPro" id="IPR013783">
    <property type="entry name" value="Ig-like_fold"/>
</dbReference>
<evidence type="ECO:0000313" key="8">
    <source>
        <dbReference type="EMBL" id="SHM11567.1"/>
    </source>
</evidence>
<keyword evidence="3 6" id="KW-0732">Signal</keyword>
<dbReference type="Proteomes" id="UP000184012">
    <property type="component" value="Unassembled WGS sequence"/>
</dbReference>
<evidence type="ECO:0000256" key="3">
    <source>
        <dbReference type="ARBA" id="ARBA00022729"/>
    </source>
</evidence>
<evidence type="ECO:0000256" key="5">
    <source>
        <dbReference type="SAM" id="Phobius"/>
    </source>
</evidence>
<dbReference type="PANTHER" id="PTHR36108">
    <property type="entry name" value="COLOSSIN-B-RELATED"/>
    <property type="match status" value="1"/>
</dbReference>
<dbReference type="RefSeq" id="WP_073383151.1">
    <property type="nucleotide sequence ID" value="NZ_FRBP01000011.1"/>
</dbReference>
<protein>
    <submittedName>
        <fullName evidence="8">Cna protein B-type domain-containing protein</fullName>
    </submittedName>
</protein>
<sequence length="678" mass="74478">MRLKLKKVTVVLMTLMLLFYCAGFTSENAVKTEEQSERPVHNEAVVEKAEGQKEPEGTPIPLTPEEAEVLEANGIPPTEDTGKRDASGNYILGETSTGGTVSCSTSLRTLASRSFGDEPYNKKFQRAAGWDDGVIYSSDFASPDGTDIITTTTPIIRISDNGVDQIAYCADPSLNIPSEVVGPNGLVTYNRESWNVQSWRIRNVMWHGYHDGNSGEYYVQTWAAIRVIAGIGAYTDYYMTDPTVANLVNTLSYQNPNNWDASWSIVPEREEAVWNASTKRQETGWFQTYCSDIADHGNYTVTLPSGVHAIARNTSGQTYGDYTGSMTIYDDDDFMLYADGSYQGEVSATITPATVKRHSSDAGNPDACVIYAPDVPDTQRLFVSLAVGQSPLSGSFRANFTGATGDAQLQKTDNRTKEKLAGAIFGLYDTKDNLLKQGVTDENGQWNVTDLVFGDYYFKEIAAPKGYELNPSKLPFTVDGIRGVVTVSMANEPKKVPFQFIKRDAETKNPLKGVTFVLYGCDEKHTHNNLQDDKIKSCWQTVIGTRISGTDGKIDFGNLYAGEYQLVETKTVPGYAKPMGQWRVTIDPEGDEIVKIAVKGTAPAFVKDSGVLKVDNQKNDKLPFTGGNGDHRAVLMLAGIVLFLAAGILALVLKKRNHRNPKESSGKIERKEENESEK</sequence>
<dbReference type="InterPro" id="IPR041033">
    <property type="entry name" value="SpaA_PFL_dom_1"/>
</dbReference>
<feature type="compositionally biased region" description="Basic and acidic residues" evidence="4">
    <location>
        <begin position="30"/>
        <end position="56"/>
    </location>
</feature>
<keyword evidence="5" id="KW-1133">Transmembrane helix</keyword>
<comment type="caution">
    <text evidence="8">The sequence shown here is derived from an EMBL/GenBank/DDBJ whole genome shotgun (WGS) entry which is preliminary data.</text>
</comment>
<evidence type="ECO:0000256" key="1">
    <source>
        <dbReference type="ARBA" id="ARBA00007257"/>
    </source>
</evidence>
<evidence type="ECO:0000256" key="2">
    <source>
        <dbReference type="ARBA" id="ARBA00022525"/>
    </source>
</evidence>
<name>A0AB74F2Z0_9FIRM</name>
<dbReference type="Gene3D" id="2.60.40.10">
    <property type="entry name" value="Immunoglobulins"/>
    <property type="match status" value="2"/>
</dbReference>